<dbReference type="AlphaFoldDB" id="D7BBK2"/>
<dbReference type="STRING" id="526227.Mesil_2615"/>
<gene>
    <name evidence="6" type="ordered locus">Mesil_2615</name>
</gene>
<dbReference type="InterPro" id="IPR011611">
    <property type="entry name" value="PfkB_dom"/>
</dbReference>
<dbReference type="PROSITE" id="PS00584">
    <property type="entry name" value="PFKB_KINASES_2"/>
    <property type="match status" value="1"/>
</dbReference>
<dbReference type="Pfam" id="PF00294">
    <property type="entry name" value="PfkB"/>
    <property type="match status" value="1"/>
</dbReference>
<evidence type="ECO:0000259" key="5">
    <source>
        <dbReference type="Pfam" id="PF00294"/>
    </source>
</evidence>
<evidence type="ECO:0000256" key="4">
    <source>
        <dbReference type="RuleBase" id="RU003704"/>
    </source>
</evidence>
<evidence type="ECO:0000313" key="6">
    <source>
        <dbReference type="EMBL" id="ADH64464.1"/>
    </source>
</evidence>
<dbReference type="PANTHER" id="PTHR10584:SF167">
    <property type="entry name" value="PFKB DOMAIN PROTEIN"/>
    <property type="match status" value="1"/>
</dbReference>
<evidence type="ECO:0000313" key="7">
    <source>
        <dbReference type="Proteomes" id="UP000001916"/>
    </source>
</evidence>
<dbReference type="KEGG" id="msv:Mesil_2615"/>
<reference evidence="6 7" key="1">
    <citation type="journal article" date="2010" name="Stand. Genomic Sci.">
        <title>Complete genome sequence of Meiothermus silvanus type strain (VI-R2).</title>
        <authorList>
            <person name="Sikorski J."/>
            <person name="Tindall B.J."/>
            <person name="Lowry S."/>
            <person name="Lucas S."/>
            <person name="Nolan M."/>
            <person name="Copeland A."/>
            <person name="Glavina Del Rio T."/>
            <person name="Tice H."/>
            <person name="Cheng J.F."/>
            <person name="Han C."/>
            <person name="Pitluck S."/>
            <person name="Liolios K."/>
            <person name="Ivanova N."/>
            <person name="Mavromatis K."/>
            <person name="Mikhailova N."/>
            <person name="Pati A."/>
            <person name="Goodwin L."/>
            <person name="Chen A."/>
            <person name="Palaniappan K."/>
            <person name="Land M."/>
            <person name="Hauser L."/>
            <person name="Chang Y.J."/>
            <person name="Jeffries C.D."/>
            <person name="Rohde M."/>
            <person name="Goker M."/>
            <person name="Woyke T."/>
            <person name="Bristow J."/>
            <person name="Eisen J.A."/>
            <person name="Markowitz V."/>
            <person name="Hugenholtz P."/>
            <person name="Kyrpides N.C."/>
            <person name="Klenk H.P."/>
            <person name="Lapidus A."/>
        </authorList>
    </citation>
    <scope>NUCLEOTIDE SEQUENCE [LARGE SCALE GENOMIC DNA]</scope>
    <source>
        <strain evidence="7">ATCC 700542 / DSM 9946 / VI-R2</strain>
    </source>
</reference>
<dbReference type="InterPro" id="IPR002173">
    <property type="entry name" value="Carboh/pur_kinase_PfkB_CS"/>
</dbReference>
<dbReference type="HOGENOM" id="CLU_027634_2_2_0"/>
<dbReference type="PRINTS" id="PR00990">
    <property type="entry name" value="RIBOKINASE"/>
</dbReference>
<evidence type="ECO:0000256" key="1">
    <source>
        <dbReference type="ARBA" id="ARBA00010688"/>
    </source>
</evidence>
<dbReference type="RefSeq" id="WP_013159004.1">
    <property type="nucleotide sequence ID" value="NC_014212.1"/>
</dbReference>
<keyword evidence="2 4" id="KW-0808">Transferase</keyword>
<keyword evidence="3 4" id="KW-0418">Kinase</keyword>
<dbReference type="Gene3D" id="3.40.1190.20">
    <property type="match status" value="1"/>
</dbReference>
<dbReference type="PANTHER" id="PTHR10584">
    <property type="entry name" value="SUGAR KINASE"/>
    <property type="match status" value="1"/>
</dbReference>
<dbReference type="SUPFAM" id="SSF53613">
    <property type="entry name" value="Ribokinase-like"/>
    <property type="match status" value="1"/>
</dbReference>
<sequence>MRCFVLGDISVDLIYFLEHIPEPGEEVEAKRALMKPGGAGATLAAQLASLGHKVYLAGRVGQDPFREVALSEVSKAGVDLRYLQEDPTNTTSSVLILLIPGGERSMVSAGGASRYLDAAEFKPRSLDQVDVVVMSAYALVGGPQREYAVKVLDAAKKRGLPIFVDMGTGAVRAVGREILEYVRGVPYLLMNQQELLDLTGASTITEGIAELHTYGLDTVIVKVGPLGSIVVTPNQQELVEPFPMEDIVDTTGSGDAYTAAFAHAVMDGRDLLTAARLGNWAGALAATAVGAQGRLITPKDLLQAK</sequence>
<evidence type="ECO:0000256" key="2">
    <source>
        <dbReference type="ARBA" id="ARBA00022679"/>
    </source>
</evidence>
<dbReference type="EMBL" id="CP002042">
    <property type="protein sequence ID" value="ADH64464.1"/>
    <property type="molecule type" value="Genomic_DNA"/>
</dbReference>
<dbReference type="Proteomes" id="UP000001916">
    <property type="component" value="Chromosome"/>
</dbReference>
<dbReference type="InterPro" id="IPR002139">
    <property type="entry name" value="Ribo/fructo_kinase"/>
</dbReference>
<dbReference type="InterPro" id="IPR029056">
    <property type="entry name" value="Ribokinase-like"/>
</dbReference>
<comment type="similarity">
    <text evidence="1 4">Belongs to the carbohydrate kinase PfkB family.</text>
</comment>
<organism evidence="6 7">
    <name type="scientific">Allomeiothermus silvanus (strain ATCC 700542 / DSM 9946 / NBRC 106475 / NCIMB 13440 / VI-R2)</name>
    <name type="common">Thermus silvanus</name>
    <dbReference type="NCBI Taxonomy" id="526227"/>
    <lineage>
        <taxon>Bacteria</taxon>
        <taxon>Thermotogati</taxon>
        <taxon>Deinococcota</taxon>
        <taxon>Deinococci</taxon>
        <taxon>Thermales</taxon>
        <taxon>Thermaceae</taxon>
        <taxon>Allomeiothermus</taxon>
    </lineage>
</organism>
<keyword evidence="7" id="KW-1185">Reference proteome</keyword>
<evidence type="ECO:0000256" key="3">
    <source>
        <dbReference type="ARBA" id="ARBA00022777"/>
    </source>
</evidence>
<name>D7BBK2_ALLS1</name>
<dbReference type="eggNOG" id="COG0524">
    <property type="taxonomic scope" value="Bacteria"/>
</dbReference>
<protein>
    <submittedName>
        <fullName evidence="6">PfkB domain protein</fullName>
    </submittedName>
</protein>
<feature type="domain" description="Carbohydrate kinase PfkB" evidence="5">
    <location>
        <begin position="3"/>
        <end position="293"/>
    </location>
</feature>
<dbReference type="OrthoDB" id="9813569at2"/>
<proteinExistence type="inferred from homology"/>
<dbReference type="GO" id="GO:0006796">
    <property type="term" value="P:phosphate-containing compound metabolic process"/>
    <property type="evidence" value="ECO:0007669"/>
    <property type="project" value="UniProtKB-ARBA"/>
</dbReference>
<dbReference type="GO" id="GO:0016301">
    <property type="term" value="F:kinase activity"/>
    <property type="evidence" value="ECO:0007669"/>
    <property type="project" value="UniProtKB-KW"/>
</dbReference>
<accession>D7BBK2</accession>